<keyword evidence="3" id="KW-0731">Sigma factor</keyword>
<sequence>MQRDAENEIVEAARKGNTESFGILYTRHYAAMVWLAYSIVLDRNLAEDAAQQAFVKACEKLPGLKRADRFAPWLARICRNEAHQLLRDRRRLQSAASVDTESEAIGRTEGPDLGPVKAAVDALAPMYREIVVLHYYQRMDYRQIAATLGVAGHTVRGRLFRARRKIEQTLRRNGFPER</sequence>
<dbReference type="Proteomes" id="UP001431776">
    <property type="component" value="Unassembled WGS sequence"/>
</dbReference>
<dbReference type="PANTHER" id="PTHR43133">
    <property type="entry name" value="RNA POLYMERASE ECF-TYPE SIGMA FACTO"/>
    <property type="match status" value="1"/>
</dbReference>
<dbReference type="RefSeq" id="WP_349245778.1">
    <property type="nucleotide sequence ID" value="NZ_JASCXX010000019.1"/>
</dbReference>
<proteinExistence type="inferred from homology"/>
<dbReference type="InterPro" id="IPR014284">
    <property type="entry name" value="RNA_pol_sigma-70_dom"/>
</dbReference>
<evidence type="ECO:0000259" key="6">
    <source>
        <dbReference type="Pfam" id="PF08281"/>
    </source>
</evidence>
<dbReference type="Gene3D" id="1.10.10.10">
    <property type="entry name" value="Winged helix-like DNA-binding domain superfamily/Winged helix DNA-binding domain"/>
    <property type="match status" value="1"/>
</dbReference>
<dbReference type="GO" id="GO:0006352">
    <property type="term" value="P:DNA-templated transcription initiation"/>
    <property type="evidence" value="ECO:0007669"/>
    <property type="project" value="InterPro"/>
</dbReference>
<keyword evidence="4" id="KW-0804">Transcription</keyword>
<evidence type="ECO:0000259" key="5">
    <source>
        <dbReference type="Pfam" id="PF04542"/>
    </source>
</evidence>
<dbReference type="Pfam" id="PF04542">
    <property type="entry name" value="Sigma70_r2"/>
    <property type="match status" value="1"/>
</dbReference>
<dbReference type="EMBL" id="JASCXX010000019">
    <property type="protein sequence ID" value="MDI6450368.1"/>
    <property type="molecule type" value="Genomic_DNA"/>
</dbReference>
<dbReference type="InterPro" id="IPR013324">
    <property type="entry name" value="RNA_pol_sigma_r3/r4-like"/>
</dbReference>
<protein>
    <submittedName>
        <fullName evidence="7">Sigma-70 family RNA polymerase sigma factor</fullName>
    </submittedName>
</protein>
<dbReference type="NCBIfam" id="TIGR02937">
    <property type="entry name" value="sigma70-ECF"/>
    <property type="match status" value="1"/>
</dbReference>
<dbReference type="InterPro" id="IPR039425">
    <property type="entry name" value="RNA_pol_sigma-70-like"/>
</dbReference>
<evidence type="ECO:0000256" key="4">
    <source>
        <dbReference type="ARBA" id="ARBA00023163"/>
    </source>
</evidence>
<keyword evidence="8" id="KW-1185">Reference proteome</keyword>
<dbReference type="GO" id="GO:0003677">
    <property type="term" value="F:DNA binding"/>
    <property type="evidence" value="ECO:0007669"/>
    <property type="project" value="InterPro"/>
</dbReference>
<evidence type="ECO:0000256" key="3">
    <source>
        <dbReference type="ARBA" id="ARBA00023082"/>
    </source>
</evidence>
<dbReference type="PANTHER" id="PTHR43133:SF51">
    <property type="entry name" value="RNA POLYMERASE SIGMA FACTOR"/>
    <property type="match status" value="1"/>
</dbReference>
<reference evidence="7" key="1">
    <citation type="submission" date="2023-05" db="EMBL/GenBank/DDBJ databases">
        <title>Anaerotaeda fermentans gen. nov., sp. nov., a novel anaerobic planctomycete of the new family within the order Sedimentisphaerales isolated from Taman Peninsula, Russia.</title>
        <authorList>
            <person name="Khomyakova M.A."/>
            <person name="Merkel A.Y."/>
            <person name="Slobodkin A.I."/>
        </authorList>
    </citation>
    <scope>NUCLEOTIDE SEQUENCE</scope>
    <source>
        <strain evidence="7">M17dextr</strain>
    </source>
</reference>
<dbReference type="Gene3D" id="1.10.1740.10">
    <property type="match status" value="1"/>
</dbReference>
<dbReference type="AlphaFoldDB" id="A0AAW6TXB7"/>
<name>A0AAW6TXB7_9BACT</name>
<dbReference type="SUPFAM" id="SSF88659">
    <property type="entry name" value="Sigma3 and sigma4 domains of RNA polymerase sigma factors"/>
    <property type="match status" value="1"/>
</dbReference>
<comment type="caution">
    <text evidence="7">The sequence shown here is derived from an EMBL/GenBank/DDBJ whole genome shotgun (WGS) entry which is preliminary data.</text>
</comment>
<feature type="domain" description="RNA polymerase sigma-70 region 2" evidence="5">
    <location>
        <begin position="24"/>
        <end position="91"/>
    </location>
</feature>
<organism evidence="7 8">
    <name type="scientific">Anaerobaca lacustris</name>
    <dbReference type="NCBI Taxonomy" id="3044600"/>
    <lineage>
        <taxon>Bacteria</taxon>
        <taxon>Pseudomonadati</taxon>
        <taxon>Planctomycetota</taxon>
        <taxon>Phycisphaerae</taxon>
        <taxon>Sedimentisphaerales</taxon>
        <taxon>Anaerobacaceae</taxon>
        <taxon>Anaerobaca</taxon>
    </lineage>
</organism>
<dbReference type="InterPro" id="IPR013325">
    <property type="entry name" value="RNA_pol_sigma_r2"/>
</dbReference>
<keyword evidence="2" id="KW-0805">Transcription regulation</keyword>
<dbReference type="InterPro" id="IPR013249">
    <property type="entry name" value="RNA_pol_sigma70_r4_t2"/>
</dbReference>
<feature type="domain" description="RNA polymerase sigma factor 70 region 4 type 2" evidence="6">
    <location>
        <begin position="116"/>
        <end position="166"/>
    </location>
</feature>
<dbReference type="CDD" id="cd06171">
    <property type="entry name" value="Sigma70_r4"/>
    <property type="match status" value="1"/>
</dbReference>
<evidence type="ECO:0000313" key="7">
    <source>
        <dbReference type="EMBL" id="MDI6450368.1"/>
    </source>
</evidence>
<accession>A0AAW6TXB7</accession>
<dbReference type="InterPro" id="IPR007627">
    <property type="entry name" value="RNA_pol_sigma70_r2"/>
</dbReference>
<dbReference type="GO" id="GO:0016987">
    <property type="term" value="F:sigma factor activity"/>
    <property type="evidence" value="ECO:0007669"/>
    <property type="project" value="UniProtKB-KW"/>
</dbReference>
<gene>
    <name evidence="7" type="ORF">QJ522_15005</name>
</gene>
<evidence type="ECO:0000256" key="2">
    <source>
        <dbReference type="ARBA" id="ARBA00023015"/>
    </source>
</evidence>
<dbReference type="InterPro" id="IPR036388">
    <property type="entry name" value="WH-like_DNA-bd_sf"/>
</dbReference>
<evidence type="ECO:0000256" key="1">
    <source>
        <dbReference type="ARBA" id="ARBA00010641"/>
    </source>
</evidence>
<comment type="similarity">
    <text evidence="1">Belongs to the sigma-70 factor family. ECF subfamily.</text>
</comment>
<dbReference type="SUPFAM" id="SSF88946">
    <property type="entry name" value="Sigma2 domain of RNA polymerase sigma factors"/>
    <property type="match status" value="1"/>
</dbReference>
<dbReference type="Pfam" id="PF08281">
    <property type="entry name" value="Sigma70_r4_2"/>
    <property type="match status" value="1"/>
</dbReference>
<evidence type="ECO:0000313" key="8">
    <source>
        <dbReference type="Proteomes" id="UP001431776"/>
    </source>
</evidence>